<evidence type="ECO:0000256" key="2">
    <source>
        <dbReference type="ARBA" id="ARBA00022801"/>
    </source>
</evidence>
<dbReference type="GO" id="GO:0046872">
    <property type="term" value="F:metal ion binding"/>
    <property type="evidence" value="ECO:0007669"/>
    <property type="project" value="UniProtKB-KW"/>
</dbReference>
<dbReference type="InterPro" id="IPR029052">
    <property type="entry name" value="Metallo-depent_PP-like"/>
</dbReference>
<dbReference type="AlphaFoldDB" id="F0WFJ1"/>
<evidence type="ECO:0000259" key="5">
    <source>
        <dbReference type="PROSITE" id="PS00125"/>
    </source>
</evidence>
<dbReference type="SUPFAM" id="SSF56300">
    <property type="entry name" value="Metallo-dependent phosphatases"/>
    <property type="match status" value="1"/>
</dbReference>
<dbReference type="InterPro" id="IPR006186">
    <property type="entry name" value="Ser/Thr-sp_prot-phosphatase"/>
</dbReference>
<proteinExistence type="inferred from homology"/>
<reference evidence="6" key="2">
    <citation type="submission" date="2011-02" db="EMBL/GenBank/DDBJ databases">
        <authorList>
            <person name="MacLean D."/>
        </authorList>
    </citation>
    <scope>NUCLEOTIDE SEQUENCE</scope>
</reference>
<protein>
    <recommendedName>
        <fullName evidence="4">Serine/threonine-protein phosphatase</fullName>
        <ecNumber evidence="4">3.1.3.16</ecNumber>
    </recommendedName>
</protein>
<dbReference type="InterPro" id="IPR004843">
    <property type="entry name" value="Calcineurin-like_PHP"/>
</dbReference>
<dbReference type="Gene3D" id="3.60.21.10">
    <property type="match status" value="1"/>
</dbReference>
<dbReference type="EMBL" id="FR824128">
    <property type="protein sequence ID" value="CCA19973.1"/>
    <property type="molecule type" value="Genomic_DNA"/>
</dbReference>
<dbReference type="PROSITE" id="PS00125">
    <property type="entry name" value="SER_THR_PHOSPHATASE"/>
    <property type="match status" value="1"/>
</dbReference>
<feature type="domain" description="Serine/threonine specific protein phosphatases" evidence="5">
    <location>
        <begin position="179"/>
        <end position="184"/>
    </location>
</feature>
<dbReference type="GO" id="GO:0004722">
    <property type="term" value="F:protein serine/threonine phosphatase activity"/>
    <property type="evidence" value="ECO:0007669"/>
    <property type="project" value="UniProtKB-EC"/>
</dbReference>
<evidence type="ECO:0000256" key="4">
    <source>
        <dbReference type="RuleBase" id="RU004273"/>
    </source>
</evidence>
<name>F0WFJ1_9STRA</name>
<dbReference type="EC" id="3.1.3.16" evidence="4"/>
<evidence type="ECO:0000256" key="1">
    <source>
        <dbReference type="ARBA" id="ARBA00022723"/>
    </source>
</evidence>
<evidence type="ECO:0000256" key="3">
    <source>
        <dbReference type="ARBA" id="ARBA00023211"/>
    </source>
</evidence>
<keyword evidence="3" id="KW-0464">Manganese</keyword>
<dbReference type="Pfam" id="PF00149">
    <property type="entry name" value="Metallophos"/>
    <property type="match status" value="1"/>
</dbReference>
<comment type="similarity">
    <text evidence="4">Belongs to the PPP phosphatase family.</text>
</comment>
<dbReference type="HOGENOM" id="CLU_004962_8_1_1"/>
<keyword evidence="2 4" id="KW-0378">Hydrolase</keyword>
<dbReference type="PRINTS" id="PR00114">
    <property type="entry name" value="STPHPHTASE"/>
</dbReference>
<keyword evidence="1" id="KW-0479">Metal-binding</keyword>
<dbReference type="PANTHER" id="PTHR45619">
    <property type="entry name" value="SERINE/THREONINE-PROTEIN PHOSPHATASE PP2A-RELATED"/>
    <property type="match status" value="1"/>
</dbReference>
<reference evidence="6" key="1">
    <citation type="journal article" date="2011" name="PLoS Biol.">
        <title>Gene gain and loss during evolution of obligate parasitism in the white rust pathogen of Arabidopsis thaliana.</title>
        <authorList>
            <person name="Kemen E."/>
            <person name="Gardiner A."/>
            <person name="Schultz-Larsen T."/>
            <person name="Kemen A.C."/>
            <person name="Balmuth A.L."/>
            <person name="Robert-Seilaniantz A."/>
            <person name="Bailey K."/>
            <person name="Holub E."/>
            <person name="Studholme D.J."/>
            <person name="Maclean D."/>
            <person name="Jones J.D."/>
        </authorList>
    </citation>
    <scope>NUCLEOTIDE SEQUENCE</scope>
</reference>
<gene>
    <name evidence="6" type="primary">AlNc14C83G5376</name>
    <name evidence="6" type="ORF">ALNC14_061160</name>
</gene>
<evidence type="ECO:0000313" key="6">
    <source>
        <dbReference type="EMBL" id="CCA19973.1"/>
    </source>
</evidence>
<accession>F0WFJ1</accession>
<comment type="catalytic activity">
    <reaction evidence="4">
        <text>O-phospho-L-threonyl-[protein] + H2O = L-threonyl-[protein] + phosphate</text>
        <dbReference type="Rhea" id="RHEA:47004"/>
        <dbReference type="Rhea" id="RHEA-COMP:11060"/>
        <dbReference type="Rhea" id="RHEA-COMP:11605"/>
        <dbReference type="ChEBI" id="CHEBI:15377"/>
        <dbReference type="ChEBI" id="CHEBI:30013"/>
        <dbReference type="ChEBI" id="CHEBI:43474"/>
        <dbReference type="ChEBI" id="CHEBI:61977"/>
        <dbReference type="EC" id="3.1.3.16"/>
    </reaction>
</comment>
<organism evidence="6">
    <name type="scientific">Albugo laibachii Nc14</name>
    <dbReference type="NCBI Taxonomy" id="890382"/>
    <lineage>
        <taxon>Eukaryota</taxon>
        <taxon>Sar</taxon>
        <taxon>Stramenopiles</taxon>
        <taxon>Oomycota</taxon>
        <taxon>Peronosporomycetes</taxon>
        <taxon>Albuginales</taxon>
        <taxon>Albuginaceae</taxon>
        <taxon>Albugo</taxon>
    </lineage>
</organism>
<sequence length="384" mass="43675">MSLDFIIENEALRERFRGWKDVYMFSIVDISDEYVRVHDTPAQGPQSHICLYARKRAMRFYRAQITDTEPVVMHLAKQLERLQRGELLDCATFVALCDRVKDILVQDENIVHIASPVTICGDIHGQFYDLLELFKLSDAVPSTNYIFLGDFVDRGAMSVETIALLCIFKVLYPSAVTLLRGNHESRQTTAVYGFQVECLKKYDGDPRPYKACMEMFDYLPLGALVDQHLLCLHGGLSPAIHHLDQLRMINRFMEIPPDGPFADIVWSDPDPKNTGFHLSPRGAGYIFGGDIVEKFLHVNGLHHMSRAHQLCMEGYQVLFRETFSTVWSAPNYCHRFGNLAAVMEVDEHFQRSYKIFKEANRSQSVDVQGSASSSADVIDAGYFT</sequence>
<dbReference type="SMART" id="SM00156">
    <property type="entry name" value="PP2Ac"/>
    <property type="match status" value="1"/>
</dbReference>
<dbReference type="InterPro" id="IPR047129">
    <property type="entry name" value="PPA2-like"/>
</dbReference>